<comment type="caution">
    <text evidence="3">Lacks conserved residue(s) required for the propagation of feature annotation.</text>
</comment>
<gene>
    <name evidence="4" type="ORF">HPP92_023687</name>
</gene>
<proteinExistence type="inferred from homology"/>
<organism evidence="4 5">
    <name type="scientific">Vanilla planifolia</name>
    <name type="common">Vanilla</name>
    <dbReference type="NCBI Taxonomy" id="51239"/>
    <lineage>
        <taxon>Eukaryota</taxon>
        <taxon>Viridiplantae</taxon>
        <taxon>Streptophyta</taxon>
        <taxon>Embryophyta</taxon>
        <taxon>Tracheophyta</taxon>
        <taxon>Spermatophyta</taxon>
        <taxon>Magnoliopsida</taxon>
        <taxon>Liliopsida</taxon>
        <taxon>Asparagales</taxon>
        <taxon>Orchidaceae</taxon>
        <taxon>Vanilloideae</taxon>
        <taxon>Vanilleae</taxon>
        <taxon>Vanilla</taxon>
    </lineage>
</organism>
<feature type="region of interest" description="VHIID" evidence="3">
    <location>
        <begin position="120"/>
        <end position="185"/>
    </location>
</feature>
<keyword evidence="5" id="KW-1185">Reference proteome</keyword>
<evidence type="ECO:0000256" key="3">
    <source>
        <dbReference type="PROSITE-ProRule" id="PRU01191"/>
    </source>
</evidence>
<evidence type="ECO:0000256" key="2">
    <source>
        <dbReference type="ARBA" id="ARBA00023163"/>
    </source>
</evidence>
<dbReference type="AlphaFoldDB" id="A0A835UEW0"/>
<evidence type="ECO:0000313" key="4">
    <source>
        <dbReference type="EMBL" id="KAG0458530.1"/>
    </source>
</evidence>
<dbReference type="PANTHER" id="PTHR31636">
    <property type="entry name" value="OSJNBA0084A10.13 PROTEIN-RELATED"/>
    <property type="match status" value="1"/>
</dbReference>
<keyword evidence="1" id="KW-0805">Transcription regulation</keyword>
<evidence type="ECO:0008006" key="6">
    <source>
        <dbReference type="Google" id="ProtNLM"/>
    </source>
</evidence>
<reference evidence="4 5" key="1">
    <citation type="journal article" date="2020" name="Nat. Food">
        <title>A phased Vanilla planifolia genome enables genetic improvement of flavour and production.</title>
        <authorList>
            <person name="Hasing T."/>
            <person name="Tang H."/>
            <person name="Brym M."/>
            <person name="Khazi F."/>
            <person name="Huang T."/>
            <person name="Chambers A.H."/>
        </authorList>
    </citation>
    <scope>NUCLEOTIDE SEQUENCE [LARGE SCALE GENOMIC DNA]</scope>
    <source>
        <tissue evidence="4">Leaf</tissue>
    </source>
</reference>
<protein>
    <recommendedName>
        <fullName evidence="6">Scarecrow-like protein 32</fullName>
    </recommendedName>
</protein>
<dbReference type="PROSITE" id="PS50985">
    <property type="entry name" value="GRAS"/>
    <property type="match status" value="1"/>
</dbReference>
<sequence length="346" mass="38018">MISLPGNAAAIHRSWPWPDVPTSVKSFGRFNNSACMEELLINCAHAIESNDATLAQQILWVLNNIASPDGDSNQRLTSAILRSLILRASRSGSAIASTIAAACTQANTERYLLRLSAVALANFIDLTPWHRFGFSAANSAIANITEGYPVLHLVDLTTTHSMQIPTLIDALAARLEGPPFIRLTVPSSAPHLPPPSLDISIDELGSRLVNFARSRNVEMEFRVVPSSPEDGFELLVEQLRLMHQLVGGHEGEVLVINCHMMGHCIPEETAANSQRGTFLKAVRSLEPSLVVLVDEEADFTGCTVVDRLRAVFNYLWIPFDTIDTFLLRGASRGRSTRRRFVGRLRT</sequence>
<feature type="region of interest" description="Leucine repeat II (LRII)" evidence="3">
    <location>
        <begin position="203"/>
        <end position="235"/>
    </location>
</feature>
<dbReference type="InterPro" id="IPR005202">
    <property type="entry name" value="TF_GRAS"/>
</dbReference>
<keyword evidence="2" id="KW-0804">Transcription</keyword>
<comment type="caution">
    <text evidence="4">The sequence shown here is derived from an EMBL/GenBank/DDBJ whole genome shotgun (WGS) entry which is preliminary data.</text>
</comment>
<evidence type="ECO:0000313" key="5">
    <source>
        <dbReference type="Proteomes" id="UP000636800"/>
    </source>
</evidence>
<dbReference type="Proteomes" id="UP000636800">
    <property type="component" value="Chromosome 12"/>
</dbReference>
<comment type="similarity">
    <text evidence="3">Belongs to the GRAS family.</text>
</comment>
<name>A0A835UEW0_VANPL</name>
<dbReference type="EMBL" id="JADCNL010000012">
    <property type="protein sequence ID" value="KAG0458530.1"/>
    <property type="molecule type" value="Genomic_DNA"/>
</dbReference>
<accession>A0A835UEW0</accession>
<dbReference type="Pfam" id="PF03514">
    <property type="entry name" value="GRAS"/>
    <property type="match status" value="1"/>
</dbReference>
<evidence type="ECO:0000256" key="1">
    <source>
        <dbReference type="ARBA" id="ARBA00023015"/>
    </source>
</evidence>
<dbReference type="OrthoDB" id="630188at2759"/>